<evidence type="ECO:0000256" key="1">
    <source>
        <dbReference type="SAM" id="MobiDB-lite"/>
    </source>
</evidence>
<name>A0A427AAJ0_ENSVE</name>
<organism evidence="2 3">
    <name type="scientific">Ensete ventricosum</name>
    <name type="common">Abyssinian banana</name>
    <name type="synonym">Musa ensete</name>
    <dbReference type="NCBI Taxonomy" id="4639"/>
    <lineage>
        <taxon>Eukaryota</taxon>
        <taxon>Viridiplantae</taxon>
        <taxon>Streptophyta</taxon>
        <taxon>Embryophyta</taxon>
        <taxon>Tracheophyta</taxon>
        <taxon>Spermatophyta</taxon>
        <taxon>Magnoliopsida</taxon>
        <taxon>Liliopsida</taxon>
        <taxon>Zingiberales</taxon>
        <taxon>Musaceae</taxon>
        <taxon>Ensete</taxon>
    </lineage>
</organism>
<sequence length="83" mass="9906">MIDDESRKTKRFERGLRPTIRSRILALKLQAYANVVERTLIIERDFEEIQEISGKCNKDKLTNKSKRENEYESSNKRVKTSRF</sequence>
<dbReference type="AlphaFoldDB" id="A0A427AAJ0"/>
<proteinExistence type="predicted"/>
<evidence type="ECO:0000313" key="3">
    <source>
        <dbReference type="Proteomes" id="UP000287651"/>
    </source>
</evidence>
<evidence type="ECO:0000313" key="2">
    <source>
        <dbReference type="EMBL" id="RRT73248.1"/>
    </source>
</evidence>
<feature type="region of interest" description="Disordered" evidence="1">
    <location>
        <begin position="57"/>
        <end position="83"/>
    </location>
</feature>
<gene>
    <name evidence="2" type="ORF">B296_00004228</name>
</gene>
<reference evidence="2 3" key="1">
    <citation type="journal article" date="2014" name="Agronomy (Basel)">
        <title>A Draft Genome Sequence for Ensete ventricosum, the Drought-Tolerant Tree Against Hunger.</title>
        <authorList>
            <person name="Harrison J."/>
            <person name="Moore K.A."/>
            <person name="Paszkiewicz K."/>
            <person name="Jones T."/>
            <person name="Grant M."/>
            <person name="Ambacheew D."/>
            <person name="Muzemil S."/>
            <person name="Studholme D.J."/>
        </authorList>
    </citation>
    <scope>NUCLEOTIDE SEQUENCE [LARGE SCALE GENOMIC DNA]</scope>
</reference>
<comment type="caution">
    <text evidence="2">The sequence shown here is derived from an EMBL/GenBank/DDBJ whole genome shotgun (WGS) entry which is preliminary data.</text>
</comment>
<dbReference type="EMBL" id="AMZH03003151">
    <property type="protein sequence ID" value="RRT73248.1"/>
    <property type="molecule type" value="Genomic_DNA"/>
</dbReference>
<feature type="compositionally biased region" description="Basic and acidic residues" evidence="1">
    <location>
        <begin position="57"/>
        <end position="75"/>
    </location>
</feature>
<dbReference type="Proteomes" id="UP000287651">
    <property type="component" value="Unassembled WGS sequence"/>
</dbReference>
<protein>
    <submittedName>
        <fullName evidence="2">Uncharacterized protein</fullName>
    </submittedName>
</protein>
<accession>A0A427AAJ0</accession>